<accession>A0AAW1QLA4</accession>
<evidence type="ECO:0000313" key="2">
    <source>
        <dbReference type="Proteomes" id="UP001438707"/>
    </source>
</evidence>
<name>A0AAW1QLA4_9CHLO</name>
<comment type="caution">
    <text evidence="1">The sequence shown here is derived from an EMBL/GenBank/DDBJ whole genome shotgun (WGS) entry which is preliminary data.</text>
</comment>
<evidence type="ECO:0000313" key="1">
    <source>
        <dbReference type="EMBL" id="KAK9822264.1"/>
    </source>
</evidence>
<gene>
    <name evidence="1" type="ORF">WJX74_000934</name>
</gene>
<sequence length="320" mass="34531">MGIIGVVAEADWPQDALSSDDKLIDNVKFQSLDDVILKDGAEYVPIYGRPDYLQQLREIADWMGNWVGDLGDEVQEHLVKQLQDSGHANVTSYCGPKQVGCTVVPDLVQVLEHALAESCALIAEVKTTLSDKAYIELECLLDTIRDMMEEGAPSAAPFKGKRLLGALAGRIITSNNQSSRSLLNHAERCSFSILLPNSKGFSNGDGCGTAPSTPSCFAATSSMPSRNAHASLIGRTRAGTIKSSPSRGRSFVKAPQGYIISKHVLSLPFHECGFVKVAAGLRLQLSMASWCTQARSLVRSGMSMSHVEPQTAEESDFEIT</sequence>
<organism evidence="1 2">
    <name type="scientific">Apatococcus lobatus</name>
    <dbReference type="NCBI Taxonomy" id="904363"/>
    <lineage>
        <taxon>Eukaryota</taxon>
        <taxon>Viridiplantae</taxon>
        <taxon>Chlorophyta</taxon>
        <taxon>core chlorophytes</taxon>
        <taxon>Trebouxiophyceae</taxon>
        <taxon>Chlorellales</taxon>
        <taxon>Chlorellaceae</taxon>
        <taxon>Apatococcus</taxon>
    </lineage>
</organism>
<proteinExistence type="predicted"/>
<keyword evidence="2" id="KW-1185">Reference proteome</keyword>
<dbReference type="EMBL" id="JALJOS010000033">
    <property type="protein sequence ID" value="KAK9822264.1"/>
    <property type="molecule type" value="Genomic_DNA"/>
</dbReference>
<protein>
    <submittedName>
        <fullName evidence="1">Uncharacterized protein</fullName>
    </submittedName>
</protein>
<reference evidence="1 2" key="1">
    <citation type="journal article" date="2024" name="Nat. Commun.">
        <title>Phylogenomics reveals the evolutionary origins of lichenization in chlorophyte algae.</title>
        <authorList>
            <person name="Puginier C."/>
            <person name="Libourel C."/>
            <person name="Otte J."/>
            <person name="Skaloud P."/>
            <person name="Haon M."/>
            <person name="Grisel S."/>
            <person name="Petersen M."/>
            <person name="Berrin J.G."/>
            <person name="Delaux P.M."/>
            <person name="Dal Grande F."/>
            <person name="Keller J."/>
        </authorList>
    </citation>
    <scope>NUCLEOTIDE SEQUENCE [LARGE SCALE GENOMIC DNA]</scope>
    <source>
        <strain evidence="1 2">SAG 2145</strain>
    </source>
</reference>
<dbReference type="AlphaFoldDB" id="A0AAW1QLA4"/>
<dbReference type="Proteomes" id="UP001438707">
    <property type="component" value="Unassembled WGS sequence"/>
</dbReference>